<comment type="caution">
    <text evidence="3">The sequence shown here is derived from an EMBL/GenBank/DDBJ whole genome shotgun (WGS) entry which is preliminary data.</text>
</comment>
<accession>A0AAW1R3R6</accession>
<dbReference type="InterPro" id="IPR053284">
    <property type="entry name" value="RGS1-HXK1_interactor"/>
</dbReference>
<dbReference type="Proteomes" id="UP001438707">
    <property type="component" value="Unassembled WGS sequence"/>
</dbReference>
<dbReference type="Gene3D" id="1.20.120.20">
    <property type="entry name" value="Apolipoprotein"/>
    <property type="match status" value="1"/>
</dbReference>
<protein>
    <submittedName>
        <fullName evidence="3">Uncharacterized protein</fullName>
    </submittedName>
</protein>
<proteinExistence type="predicted"/>
<evidence type="ECO:0000313" key="3">
    <source>
        <dbReference type="EMBL" id="KAK9828297.1"/>
    </source>
</evidence>
<dbReference type="PANTHER" id="PTHR34554:SF2">
    <property type="entry name" value="RGS1-HXK1-INTERACTING PROTEIN 1"/>
    <property type="match status" value="1"/>
</dbReference>
<keyword evidence="4" id="KW-1185">Reference proteome</keyword>
<dbReference type="EMBL" id="JALJOS010000016">
    <property type="protein sequence ID" value="KAK9828297.1"/>
    <property type="molecule type" value="Genomic_DNA"/>
</dbReference>
<organism evidence="3 4">
    <name type="scientific">Apatococcus lobatus</name>
    <dbReference type="NCBI Taxonomy" id="904363"/>
    <lineage>
        <taxon>Eukaryota</taxon>
        <taxon>Viridiplantae</taxon>
        <taxon>Chlorophyta</taxon>
        <taxon>core chlorophytes</taxon>
        <taxon>Trebouxiophyceae</taxon>
        <taxon>Chlorellales</taxon>
        <taxon>Chlorellaceae</taxon>
        <taxon>Apatococcus</taxon>
    </lineage>
</organism>
<evidence type="ECO:0000313" key="4">
    <source>
        <dbReference type="Proteomes" id="UP001438707"/>
    </source>
</evidence>
<name>A0AAW1R3R6_9CHLO</name>
<feature type="region of interest" description="Disordered" evidence="2">
    <location>
        <begin position="1"/>
        <end position="51"/>
    </location>
</feature>
<gene>
    <name evidence="3" type="ORF">WJX74_007593</name>
</gene>
<keyword evidence="1" id="KW-0175">Coiled coil</keyword>
<evidence type="ECO:0000256" key="1">
    <source>
        <dbReference type="SAM" id="Coils"/>
    </source>
</evidence>
<evidence type="ECO:0000256" key="2">
    <source>
        <dbReference type="SAM" id="MobiDB-lite"/>
    </source>
</evidence>
<dbReference type="PANTHER" id="PTHR34554">
    <property type="entry name" value="RGS1-HXK1-INTERACTING PROTEIN 1"/>
    <property type="match status" value="1"/>
</dbReference>
<dbReference type="AlphaFoldDB" id="A0AAW1R3R6"/>
<reference evidence="3 4" key="1">
    <citation type="journal article" date="2024" name="Nat. Commun.">
        <title>Phylogenomics reveals the evolutionary origins of lichenization in chlorophyte algae.</title>
        <authorList>
            <person name="Puginier C."/>
            <person name="Libourel C."/>
            <person name="Otte J."/>
            <person name="Skaloud P."/>
            <person name="Haon M."/>
            <person name="Grisel S."/>
            <person name="Petersen M."/>
            <person name="Berrin J.G."/>
            <person name="Delaux P.M."/>
            <person name="Dal Grande F."/>
            <person name="Keller J."/>
        </authorList>
    </citation>
    <scope>NUCLEOTIDE SEQUENCE [LARGE SCALE GENOMIC DNA]</scope>
    <source>
        <strain evidence="3 4">SAG 2145</strain>
    </source>
</reference>
<feature type="compositionally biased region" description="Basic and acidic residues" evidence="2">
    <location>
        <begin position="22"/>
        <end position="40"/>
    </location>
</feature>
<feature type="coiled-coil region" evidence="1">
    <location>
        <begin position="219"/>
        <end position="274"/>
    </location>
</feature>
<sequence length="323" mass="35113">MARQYDQGGAVAGSADAQPASDLKHRSETSTDFQQGHDDAAAPLSEARAQAAEVYDKARSTLGEGFQSASSTVGDGVQSASDTYDDTAESISSTYSTAATTIDDNLQHATNKFEAGMQHTADVVKMGAAWTMAFSGWASDRSQAMLETGRAHFASSQDAAFDYMKGCIAAATEYPEISYPALGLAALIILPGPRRFLWRQTVLRVRSEESMYRSAENKAHQVHESLADQKVEAQKLQERLSAAWQEYNSGVNKLKSTNRQLQQLANRVSNNDAKAQALLEDLRLLPSAPALKLRAEVALSSARAQLQWSALEKQMYKLSKRGL</sequence>
<feature type="region of interest" description="Disordered" evidence="2">
    <location>
        <begin position="65"/>
        <end position="85"/>
    </location>
</feature>
<feature type="compositionally biased region" description="Polar residues" evidence="2">
    <location>
        <begin position="67"/>
        <end position="82"/>
    </location>
</feature>